<evidence type="ECO:0000256" key="1">
    <source>
        <dbReference type="SAM" id="Phobius"/>
    </source>
</evidence>
<protein>
    <submittedName>
        <fullName evidence="2">Uncharacterized protein</fullName>
    </submittedName>
</protein>
<dbReference type="AlphaFoldDB" id="U2HS13"/>
<keyword evidence="3" id="KW-1185">Reference proteome</keyword>
<gene>
    <name evidence="2" type="ORF">M472_04585</name>
</gene>
<reference evidence="2 3" key="1">
    <citation type="journal article" date="2013" name="Genome Announc.">
        <title>The Draft Genome Sequence of Sphingomonas paucimobilis Strain HER1398 (Proteobacteria), Host to the Giant PAU Phage, Indicates That It Is a Member of the Genus Sphingobacterium (Bacteroidetes).</title>
        <authorList>
            <person name="White R.A.III."/>
            <person name="Suttle C.A."/>
        </authorList>
    </citation>
    <scope>NUCLEOTIDE SEQUENCE [LARGE SCALE GENOMIC DNA]</scope>
    <source>
        <strain evidence="2 3">HER1398</strain>
    </source>
</reference>
<organism evidence="2 3">
    <name type="scientific">Sphingobacterium paucimobilis HER1398</name>
    <dbReference type="NCBI Taxonomy" id="1346330"/>
    <lineage>
        <taxon>Bacteria</taxon>
        <taxon>Pseudomonadati</taxon>
        <taxon>Bacteroidota</taxon>
        <taxon>Sphingobacteriia</taxon>
        <taxon>Sphingobacteriales</taxon>
        <taxon>Sphingobacteriaceae</taxon>
        <taxon>Sphingobacterium</taxon>
    </lineage>
</organism>
<dbReference type="Proteomes" id="UP000016584">
    <property type="component" value="Unassembled WGS sequence"/>
</dbReference>
<proteinExistence type="predicted"/>
<evidence type="ECO:0000313" key="2">
    <source>
        <dbReference type="EMBL" id="ERJ58035.1"/>
    </source>
</evidence>
<sequence>MFKNYTFSKNPMHYVYAAVWLAAFVYLAVFLFSGKMFQPENGKIHIVAILFAWIVEYLGMVLTSVLIVLVGMGVALRTTLEKK</sequence>
<accession>U2HS13</accession>
<dbReference type="RefSeq" id="WP_021071515.1">
    <property type="nucleotide sequence ID" value="NZ_ATDL01000018.1"/>
</dbReference>
<dbReference type="PATRIC" id="fig|1346330.5.peg.3378"/>
<feature type="transmembrane region" description="Helical" evidence="1">
    <location>
        <begin position="44"/>
        <end position="76"/>
    </location>
</feature>
<dbReference type="OrthoDB" id="711379at2"/>
<comment type="caution">
    <text evidence="2">The sequence shown here is derived from an EMBL/GenBank/DDBJ whole genome shotgun (WGS) entry which is preliminary data.</text>
</comment>
<dbReference type="EMBL" id="ATDL01000018">
    <property type="protein sequence ID" value="ERJ58035.1"/>
    <property type="molecule type" value="Genomic_DNA"/>
</dbReference>
<keyword evidence="1" id="KW-0812">Transmembrane</keyword>
<keyword evidence="1" id="KW-1133">Transmembrane helix</keyword>
<feature type="transmembrane region" description="Helical" evidence="1">
    <location>
        <begin position="12"/>
        <end position="32"/>
    </location>
</feature>
<evidence type="ECO:0000313" key="3">
    <source>
        <dbReference type="Proteomes" id="UP000016584"/>
    </source>
</evidence>
<name>U2HS13_9SPHI</name>
<keyword evidence="1" id="KW-0472">Membrane</keyword>
<dbReference type="eggNOG" id="ENOG502ZT0G">
    <property type="taxonomic scope" value="Bacteria"/>
</dbReference>